<accession>A0ABS9V4Z3</accession>
<gene>
    <name evidence="1" type="ORF">MM239_18920</name>
</gene>
<sequence>MRPSGIWFWQSLLVSPATITSADFLAHRNLVYSKISLGKVNILVSITAISTTSALPPLGRFGLRCDVPPHPTS</sequence>
<evidence type="ECO:0000313" key="1">
    <source>
        <dbReference type="EMBL" id="MCH7411468.1"/>
    </source>
</evidence>
<protein>
    <recommendedName>
        <fullName evidence="3">Secreted protein</fullName>
    </recommendedName>
</protein>
<name>A0ABS9V4Z3_9BACT</name>
<proteinExistence type="predicted"/>
<organism evidence="1 2">
    <name type="scientific">Belliella filtrata</name>
    <dbReference type="NCBI Taxonomy" id="2923435"/>
    <lineage>
        <taxon>Bacteria</taxon>
        <taxon>Pseudomonadati</taxon>
        <taxon>Bacteroidota</taxon>
        <taxon>Cytophagia</taxon>
        <taxon>Cytophagales</taxon>
        <taxon>Cyclobacteriaceae</taxon>
        <taxon>Belliella</taxon>
    </lineage>
</organism>
<dbReference type="Proteomes" id="UP001165489">
    <property type="component" value="Unassembled WGS sequence"/>
</dbReference>
<dbReference type="EMBL" id="JAKZGP010000079">
    <property type="protein sequence ID" value="MCH7411468.1"/>
    <property type="molecule type" value="Genomic_DNA"/>
</dbReference>
<reference evidence="1" key="1">
    <citation type="submission" date="2022-03" db="EMBL/GenBank/DDBJ databases">
        <title>De novo assembled genomes of Belliella spp. (Cyclobacteriaceae) strains.</title>
        <authorList>
            <person name="Szabo A."/>
            <person name="Korponai K."/>
            <person name="Felfoldi T."/>
        </authorList>
    </citation>
    <scope>NUCLEOTIDE SEQUENCE</scope>
    <source>
        <strain evidence="1">DSM 111904</strain>
    </source>
</reference>
<evidence type="ECO:0000313" key="2">
    <source>
        <dbReference type="Proteomes" id="UP001165489"/>
    </source>
</evidence>
<keyword evidence="2" id="KW-1185">Reference proteome</keyword>
<dbReference type="RefSeq" id="WP_241349902.1">
    <property type="nucleotide sequence ID" value="NZ_JAKZGP010000079.1"/>
</dbReference>
<comment type="caution">
    <text evidence="1">The sequence shown here is derived from an EMBL/GenBank/DDBJ whole genome shotgun (WGS) entry which is preliminary data.</text>
</comment>
<evidence type="ECO:0008006" key="3">
    <source>
        <dbReference type="Google" id="ProtNLM"/>
    </source>
</evidence>